<comment type="caution">
    <text evidence="2">The sequence shown here is derived from an EMBL/GenBank/DDBJ whole genome shotgun (WGS) entry which is preliminary data.</text>
</comment>
<name>A0ABS6SCV1_9SPHN</name>
<reference evidence="2 3" key="1">
    <citation type="submission" date="2021-04" db="EMBL/GenBank/DDBJ databases">
        <authorList>
            <person name="Pira H."/>
            <person name="Risdian C."/>
            <person name="Wink J."/>
        </authorList>
    </citation>
    <scope>NUCLEOTIDE SEQUENCE [LARGE SCALE GENOMIC DNA]</scope>
    <source>
        <strain evidence="2 3">WHA3</strain>
    </source>
</reference>
<keyword evidence="3" id="KW-1185">Reference proteome</keyword>
<evidence type="ECO:0000313" key="2">
    <source>
        <dbReference type="EMBL" id="MBV7256243.1"/>
    </source>
</evidence>
<evidence type="ECO:0000256" key="1">
    <source>
        <dbReference type="SAM" id="Phobius"/>
    </source>
</evidence>
<dbReference type="EMBL" id="JAGSPA010000002">
    <property type="protein sequence ID" value="MBV7256243.1"/>
    <property type="molecule type" value="Genomic_DNA"/>
</dbReference>
<gene>
    <name evidence="2" type="ORF">KCG44_05530</name>
</gene>
<dbReference type="Proteomes" id="UP000722336">
    <property type="component" value="Unassembled WGS sequence"/>
</dbReference>
<accession>A0ABS6SCV1</accession>
<dbReference type="RefSeq" id="WP_218444807.1">
    <property type="nucleotide sequence ID" value="NZ_JAGSPA010000002.1"/>
</dbReference>
<organism evidence="2 3">
    <name type="scientific">Pacificimonas pallii</name>
    <dbReference type="NCBI Taxonomy" id="2827236"/>
    <lineage>
        <taxon>Bacteria</taxon>
        <taxon>Pseudomonadati</taxon>
        <taxon>Pseudomonadota</taxon>
        <taxon>Alphaproteobacteria</taxon>
        <taxon>Sphingomonadales</taxon>
        <taxon>Sphingosinicellaceae</taxon>
        <taxon>Pacificimonas</taxon>
    </lineage>
</organism>
<evidence type="ECO:0000313" key="3">
    <source>
        <dbReference type="Proteomes" id="UP000722336"/>
    </source>
</evidence>
<proteinExistence type="predicted"/>
<keyword evidence="1" id="KW-1133">Transmembrane helix</keyword>
<protein>
    <submittedName>
        <fullName evidence="2">Uncharacterized protein</fullName>
    </submittedName>
</protein>
<feature type="transmembrane region" description="Helical" evidence="1">
    <location>
        <begin position="12"/>
        <end position="32"/>
    </location>
</feature>
<keyword evidence="1" id="KW-0812">Transmembrane</keyword>
<sequence>MFNAANDTSIIRNFAGMIAAAVLTVTVFYGAAGPDPRAGVYTSIAAADAAPANLA</sequence>
<keyword evidence="1" id="KW-0472">Membrane</keyword>